<dbReference type="RefSeq" id="WP_008992592.1">
    <property type="nucleotide sequence ID" value="NZ_AMSG01000029.1"/>
</dbReference>
<dbReference type="Proteomes" id="UP000007364">
    <property type="component" value="Unassembled WGS sequence"/>
</dbReference>
<dbReference type="InterPro" id="IPR051783">
    <property type="entry name" value="NAD(P)-dependent_oxidoreduct"/>
</dbReference>
<dbReference type="SUPFAM" id="SSF51735">
    <property type="entry name" value="NAD(P)-binding Rossmann-fold domains"/>
    <property type="match status" value="1"/>
</dbReference>
<dbReference type="PATRIC" id="fig|555500.3.peg.2837"/>
<dbReference type="CDD" id="cd05266">
    <property type="entry name" value="SDR_a4"/>
    <property type="match status" value="1"/>
</dbReference>
<reference evidence="1 2" key="1">
    <citation type="journal article" date="2012" name="J. Bacteriol.">
        <title>Genome Sequence of Galbibacter marinum Type Strain ck-I2-15.</title>
        <authorList>
            <person name="Lai Q."/>
            <person name="Li C."/>
            <person name="Shao Z."/>
        </authorList>
    </citation>
    <scope>NUCLEOTIDE SEQUENCE [LARGE SCALE GENOMIC DNA]</scope>
    <source>
        <strain evidence="2">ck-I2-15</strain>
    </source>
</reference>
<dbReference type="GO" id="GO:0004029">
    <property type="term" value="F:aldehyde dehydrogenase (NAD+) activity"/>
    <property type="evidence" value="ECO:0007669"/>
    <property type="project" value="TreeGrafter"/>
</dbReference>
<accession>K2QHH7</accession>
<keyword evidence="2" id="KW-1185">Reference proteome</keyword>
<dbReference type="PANTHER" id="PTHR48079:SF6">
    <property type="entry name" value="NAD(P)-BINDING DOMAIN-CONTAINING PROTEIN-RELATED"/>
    <property type="match status" value="1"/>
</dbReference>
<sequence>MQKKIGILGCGWLGFPLAKYFVKKGYQVRGSTTSLDKILSLALHEINPFLIAIHNHHSEGNLDYFLKDLDVLIINLPPKLQSNPKSNFVSKIRTLIKKLNNCTTKNIIFISSISVYGNTLKVVDESSPTYPETLSGKQILEAEKLLMNCTNLSIKVIRCAGLYGPERHPVFQLAKKEILHNPNQPVNLIHLEDCIGIIDLLIDNPIQSQIINAVAPYHPTRKVYYSAIAKELNLNLPAFESSDSAPGKTVSSLFINRNLAYEFKYPGLNI</sequence>
<comment type="caution">
    <text evidence="1">The sequence shown here is derived from an EMBL/GenBank/DDBJ whole genome shotgun (WGS) entry which is preliminary data.</text>
</comment>
<gene>
    <name evidence="1" type="ORF">I215_13772</name>
</gene>
<dbReference type="Gene3D" id="3.40.50.720">
    <property type="entry name" value="NAD(P)-binding Rossmann-like Domain"/>
    <property type="match status" value="1"/>
</dbReference>
<proteinExistence type="predicted"/>
<dbReference type="eggNOG" id="COG0451">
    <property type="taxonomic scope" value="Bacteria"/>
</dbReference>
<name>K2QHH7_9FLAO</name>
<protein>
    <submittedName>
        <fullName evidence="1">Sugar metabolism protein YeeZ</fullName>
    </submittedName>
</protein>
<dbReference type="GO" id="GO:0005737">
    <property type="term" value="C:cytoplasm"/>
    <property type="evidence" value="ECO:0007669"/>
    <property type="project" value="TreeGrafter"/>
</dbReference>
<dbReference type="InterPro" id="IPR036291">
    <property type="entry name" value="NAD(P)-bd_dom_sf"/>
</dbReference>
<organism evidence="1 2">
    <name type="scientific">Galbibacter marinus</name>
    <dbReference type="NCBI Taxonomy" id="555500"/>
    <lineage>
        <taxon>Bacteria</taxon>
        <taxon>Pseudomonadati</taxon>
        <taxon>Bacteroidota</taxon>
        <taxon>Flavobacteriia</taxon>
        <taxon>Flavobacteriales</taxon>
        <taxon>Flavobacteriaceae</taxon>
        <taxon>Galbibacter</taxon>
    </lineage>
</organism>
<evidence type="ECO:0000313" key="1">
    <source>
        <dbReference type="EMBL" id="EKF54192.1"/>
    </source>
</evidence>
<dbReference type="EMBL" id="AMSG01000029">
    <property type="protein sequence ID" value="EKF54192.1"/>
    <property type="molecule type" value="Genomic_DNA"/>
</dbReference>
<dbReference type="PANTHER" id="PTHR48079">
    <property type="entry name" value="PROTEIN YEEZ"/>
    <property type="match status" value="1"/>
</dbReference>
<dbReference type="AlphaFoldDB" id="K2QHH7"/>
<evidence type="ECO:0000313" key="2">
    <source>
        <dbReference type="Proteomes" id="UP000007364"/>
    </source>
</evidence>
<dbReference type="OrthoDB" id="751203at2"/>
<dbReference type="STRING" id="555500.I215_13772"/>